<name>A0A5B9QDY8_9BACT</name>
<keyword evidence="3" id="KW-1185">Reference proteome</keyword>
<gene>
    <name evidence="2" type="ORF">Pr1d_31410</name>
</gene>
<dbReference type="SUPFAM" id="SSF52540">
    <property type="entry name" value="P-loop containing nucleoside triphosphate hydrolases"/>
    <property type="match status" value="1"/>
</dbReference>
<evidence type="ECO:0000313" key="3">
    <source>
        <dbReference type="Proteomes" id="UP000323917"/>
    </source>
</evidence>
<dbReference type="InterPro" id="IPR032689">
    <property type="entry name" value="TraG-D_C"/>
</dbReference>
<dbReference type="InterPro" id="IPR027417">
    <property type="entry name" value="P-loop_NTPase"/>
</dbReference>
<dbReference type="OrthoDB" id="1802730at2"/>
<dbReference type="Proteomes" id="UP000323917">
    <property type="component" value="Chromosome"/>
</dbReference>
<sequence>MEVTEKLFDTGHSITLGEWMYDEKEEPELSLQDLWRSDQSPRELGKQGDPVIVSRELLKSGHTHLRGKTGSGKTSRLILPLVANLMKPYTLAWQAKDGEQQSCLERDAIVIVDLGGDKALFNAVKSLAEADPEREFRFLSLDANHSQKFDPFQSIPEDGYRIIRLCNLFLEAFSLDHGLAYGGSWYSQRNLLLMLSICERLVAQKQSGREITLREVDRYLQNPDTQNIRDAEQIRGIFRFLLEYPQLQPGPQDKDVINLKNSIQNRDIIYVFVPSIAEATTARQIAGLVLYSTVNAAMTLYEQRESGEEGNRPQPHVHVFVDEFQQIAGASFEALLTGARKYNLSLYLANQTTESLKTRDLDLSATVRDNCTLKIYQTVTGKQDIEELLTFSRETTRRLKSTKQKESIRVKQRAALGSESESENITTQLSKSEILNISATAGACLAIIEDGKGHREPIPLMTKFLCSEAEYLQFRAQPLPKTSGTSTPSARHGRVLSSMPLWRSQHLEANKSAEHQQRLGRFTQLRERLEAEERGTM</sequence>
<reference evidence="2 3" key="1">
    <citation type="submission" date="2019-08" db="EMBL/GenBank/DDBJ databases">
        <title>Deep-cultivation of Planctomycetes and their phenomic and genomic characterization uncovers novel biology.</title>
        <authorList>
            <person name="Wiegand S."/>
            <person name="Jogler M."/>
            <person name="Boedeker C."/>
            <person name="Pinto D."/>
            <person name="Vollmers J."/>
            <person name="Rivas-Marin E."/>
            <person name="Kohn T."/>
            <person name="Peeters S.H."/>
            <person name="Heuer A."/>
            <person name="Rast P."/>
            <person name="Oberbeckmann S."/>
            <person name="Bunk B."/>
            <person name="Jeske O."/>
            <person name="Meyerdierks A."/>
            <person name="Storesund J.E."/>
            <person name="Kallscheuer N."/>
            <person name="Luecker S."/>
            <person name="Lage O.M."/>
            <person name="Pohl T."/>
            <person name="Merkel B.J."/>
            <person name="Hornburger P."/>
            <person name="Mueller R.-W."/>
            <person name="Bruemmer F."/>
            <person name="Labrenz M."/>
            <person name="Spormann A.M."/>
            <person name="Op den Camp H."/>
            <person name="Overmann J."/>
            <person name="Amann R."/>
            <person name="Jetten M.S.M."/>
            <person name="Mascher T."/>
            <person name="Medema M.H."/>
            <person name="Devos D.P."/>
            <person name="Kaster A.-K."/>
            <person name="Ovreas L."/>
            <person name="Rohde M."/>
            <person name="Galperin M.Y."/>
            <person name="Jogler C."/>
        </authorList>
    </citation>
    <scope>NUCLEOTIDE SEQUENCE [LARGE SCALE GENOMIC DNA]</scope>
    <source>
        <strain evidence="2 3">Pr1d</strain>
    </source>
</reference>
<proteinExistence type="predicted"/>
<accession>A0A5B9QDY8</accession>
<evidence type="ECO:0000259" key="1">
    <source>
        <dbReference type="Pfam" id="PF12696"/>
    </source>
</evidence>
<dbReference type="EMBL" id="CP042913">
    <property type="protein sequence ID" value="QEG35835.1"/>
    <property type="molecule type" value="Genomic_DNA"/>
</dbReference>
<feature type="domain" description="TraD/TraG TraM recognition site" evidence="1">
    <location>
        <begin position="316"/>
        <end position="436"/>
    </location>
</feature>
<evidence type="ECO:0000313" key="2">
    <source>
        <dbReference type="EMBL" id="QEG35835.1"/>
    </source>
</evidence>
<protein>
    <submittedName>
        <fullName evidence="2">AAA-like domain protein</fullName>
    </submittedName>
</protein>
<dbReference type="KEGG" id="bgok:Pr1d_31410"/>
<organism evidence="2 3">
    <name type="scientific">Bythopirellula goksoeyrii</name>
    <dbReference type="NCBI Taxonomy" id="1400387"/>
    <lineage>
        <taxon>Bacteria</taxon>
        <taxon>Pseudomonadati</taxon>
        <taxon>Planctomycetota</taxon>
        <taxon>Planctomycetia</taxon>
        <taxon>Pirellulales</taxon>
        <taxon>Lacipirellulaceae</taxon>
        <taxon>Bythopirellula</taxon>
    </lineage>
</organism>
<dbReference type="AlphaFoldDB" id="A0A5B9QDY8"/>
<dbReference type="CDD" id="cd01127">
    <property type="entry name" value="TrwB_TraG_TraD_VirD4"/>
    <property type="match status" value="1"/>
</dbReference>
<dbReference type="Gene3D" id="3.40.50.300">
    <property type="entry name" value="P-loop containing nucleotide triphosphate hydrolases"/>
    <property type="match status" value="1"/>
</dbReference>
<dbReference type="Pfam" id="PF12696">
    <property type="entry name" value="TraG-D_C"/>
    <property type="match status" value="1"/>
</dbReference>